<organism evidence="1 2">
    <name type="scientific">Symbiodinium pilosum</name>
    <name type="common">Dinoflagellate</name>
    <dbReference type="NCBI Taxonomy" id="2952"/>
    <lineage>
        <taxon>Eukaryota</taxon>
        <taxon>Sar</taxon>
        <taxon>Alveolata</taxon>
        <taxon>Dinophyceae</taxon>
        <taxon>Suessiales</taxon>
        <taxon>Symbiodiniaceae</taxon>
        <taxon>Symbiodinium</taxon>
    </lineage>
</organism>
<accession>A0A812IUZ1</accession>
<reference evidence="1" key="1">
    <citation type="submission" date="2021-02" db="EMBL/GenBank/DDBJ databases">
        <authorList>
            <person name="Dougan E. K."/>
            <person name="Rhodes N."/>
            <person name="Thang M."/>
            <person name="Chan C."/>
        </authorList>
    </citation>
    <scope>NUCLEOTIDE SEQUENCE</scope>
</reference>
<comment type="caution">
    <text evidence="1">The sequence shown here is derived from an EMBL/GenBank/DDBJ whole genome shotgun (WGS) entry which is preliminary data.</text>
</comment>
<evidence type="ECO:0000313" key="2">
    <source>
        <dbReference type="Proteomes" id="UP000649617"/>
    </source>
</evidence>
<dbReference type="AlphaFoldDB" id="A0A812IUZ1"/>
<gene>
    <name evidence="1" type="ORF">SPIL2461_LOCUS1400</name>
</gene>
<keyword evidence="2" id="KW-1185">Reference proteome</keyword>
<name>A0A812IUZ1_SYMPI</name>
<feature type="non-terminal residue" evidence="1">
    <location>
        <position position="1"/>
    </location>
</feature>
<sequence length="118" mass="12950">LSSITDDRRRCCGCSKRRQIVILADMPVQRMAEEVYLHCKTGWSRLSPASFFFPRIRYKEGNPTDVTELLKVSAPFASEILVASTSNNASRSDVKAISTLLAVAAMPADLPVTCDVSV</sequence>
<protein>
    <submittedName>
        <fullName evidence="1">Uncharacterized protein</fullName>
    </submittedName>
</protein>
<evidence type="ECO:0000313" key="1">
    <source>
        <dbReference type="EMBL" id="CAE7189031.1"/>
    </source>
</evidence>
<feature type="non-terminal residue" evidence="1">
    <location>
        <position position="118"/>
    </location>
</feature>
<dbReference type="EMBL" id="CAJNIZ010001344">
    <property type="protein sequence ID" value="CAE7189031.1"/>
    <property type="molecule type" value="Genomic_DNA"/>
</dbReference>
<dbReference type="Proteomes" id="UP000649617">
    <property type="component" value="Unassembled WGS sequence"/>
</dbReference>
<proteinExistence type="predicted"/>